<organism evidence="2 3">
    <name type="scientific">Catellatospora methionotrophica</name>
    <dbReference type="NCBI Taxonomy" id="121620"/>
    <lineage>
        <taxon>Bacteria</taxon>
        <taxon>Bacillati</taxon>
        <taxon>Actinomycetota</taxon>
        <taxon>Actinomycetes</taxon>
        <taxon>Micromonosporales</taxon>
        <taxon>Micromonosporaceae</taxon>
        <taxon>Catellatospora</taxon>
    </lineage>
</organism>
<dbReference type="EMBL" id="BONJ01000017">
    <property type="protein sequence ID" value="GIG14991.1"/>
    <property type="molecule type" value="Genomic_DNA"/>
</dbReference>
<sequence length="592" mass="61016">MTALATRGVPTQRTPAQVTPEPAPQAPRTLVRLRPIVHATPTAQGVHVRGWSSSFTVKGGSGLWKLWQILSARLIEGLPTEQVVAPTGRPEVVRAVTVLLEQLREHDMLVDLPVGWVDGTDPAAPPADVCAWLSSVAADPADAWRRLRTTPVRLTGAGPVAEAAARALAGIGVDVVSGALPPAAQGVTDLVLSTDAGIAVAARCRGEVGMVVPVSAADSVLWSAREVTRRLAGTADPSAAPYALSALVGSAAAHRLVCAVAGLADPAVEAAELHDEDQQPAPARLEHPAVLVARLDPLSLTYHPFLAAAAPAAAPPDTADEALRRIEALVDAELGPLAEPVAGSLPQVPAALAAADGVVGMGASTDAARLDAVLRQAETVLAGGDAGHFAVGVHDRHAHGTALRRLADAAIEELATTPVADDEWTGSPAARRWWKALTLRFGQPAWVHVRRLAPDAVHAQIACGGEVVAWAVEARTADAVAFAALAAVGAAQAREAGRDLPGGPVTLSGAAPAWRPAGEDVTPWSDGWHWPAGVDQGEDRLQAALAALPPVARATVWRLGTLSSAEDGMTEQAAQLRQALSAVGFTVVRWAS</sequence>
<dbReference type="RefSeq" id="WP_166378644.1">
    <property type="nucleotide sequence ID" value="NZ_BAAATT010000007.1"/>
</dbReference>
<name>A0A8J3LGY7_9ACTN</name>
<reference evidence="2" key="1">
    <citation type="submission" date="2021-01" db="EMBL/GenBank/DDBJ databases">
        <title>Whole genome shotgun sequence of Catellatospora methionotrophica NBRC 14553.</title>
        <authorList>
            <person name="Komaki H."/>
            <person name="Tamura T."/>
        </authorList>
    </citation>
    <scope>NUCLEOTIDE SEQUENCE</scope>
    <source>
        <strain evidence="2">NBRC 14553</strain>
    </source>
</reference>
<proteinExistence type="predicted"/>
<dbReference type="Proteomes" id="UP000660339">
    <property type="component" value="Unassembled WGS sequence"/>
</dbReference>
<dbReference type="AlphaFoldDB" id="A0A8J3LGY7"/>
<feature type="region of interest" description="Disordered" evidence="1">
    <location>
        <begin position="1"/>
        <end position="27"/>
    </location>
</feature>
<evidence type="ECO:0000313" key="2">
    <source>
        <dbReference type="EMBL" id="GIG14991.1"/>
    </source>
</evidence>
<comment type="caution">
    <text evidence="2">The sequence shown here is derived from an EMBL/GenBank/DDBJ whole genome shotgun (WGS) entry which is preliminary data.</text>
</comment>
<gene>
    <name evidence="2" type="ORF">Cme02nite_33230</name>
</gene>
<keyword evidence="3" id="KW-1185">Reference proteome</keyword>
<evidence type="ECO:0000256" key="1">
    <source>
        <dbReference type="SAM" id="MobiDB-lite"/>
    </source>
</evidence>
<protein>
    <submittedName>
        <fullName evidence="2">Uncharacterized protein</fullName>
    </submittedName>
</protein>
<accession>A0A8J3LGY7</accession>
<evidence type="ECO:0000313" key="3">
    <source>
        <dbReference type="Proteomes" id="UP000660339"/>
    </source>
</evidence>